<name>A0A9J2NZZ9_ASCLU</name>
<dbReference type="AlphaFoldDB" id="A0A9J2NZZ9"/>
<reference evidence="2" key="1">
    <citation type="submission" date="2023-03" db="UniProtKB">
        <authorList>
            <consortium name="WormBaseParasite"/>
        </authorList>
    </citation>
    <scope>IDENTIFICATION</scope>
</reference>
<dbReference type="WBParaSite" id="ALUE_0000313201-mRNA-1">
    <property type="protein sequence ID" value="ALUE_0000313201-mRNA-1"/>
    <property type="gene ID" value="ALUE_0000313201"/>
</dbReference>
<dbReference type="Proteomes" id="UP000036681">
    <property type="component" value="Unplaced"/>
</dbReference>
<protein>
    <submittedName>
        <fullName evidence="2">Uncharacterized protein</fullName>
    </submittedName>
</protein>
<proteinExistence type="predicted"/>
<evidence type="ECO:0000313" key="2">
    <source>
        <dbReference type="WBParaSite" id="ALUE_0000313201-mRNA-1"/>
    </source>
</evidence>
<evidence type="ECO:0000313" key="1">
    <source>
        <dbReference type="Proteomes" id="UP000036681"/>
    </source>
</evidence>
<sequence length="148" mass="17227">MSFNFISQRDRQRHLPLLDTQMASANDAQMAERYFPIWRNSAAEGFTIYSRQMAFWNYFKPLHPSTLCLKAVTIRRSSGSEVQQPQKNLFPLEIPAKMDIEEKMLATVTSSATKRVHPKVLPLRYARRLSRISYINHKRGRLGRGDEN</sequence>
<accession>A0A9J2NZZ9</accession>
<organism evidence="1 2">
    <name type="scientific">Ascaris lumbricoides</name>
    <name type="common">Giant roundworm</name>
    <dbReference type="NCBI Taxonomy" id="6252"/>
    <lineage>
        <taxon>Eukaryota</taxon>
        <taxon>Metazoa</taxon>
        <taxon>Ecdysozoa</taxon>
        <taxon>Nematoda</taxon>
        <taxon>Chromadorea</taxon>
        <taxon>Rhabditida</taxon>
        <taxon>Spirurina</taxon>
        <taxon>Ascaridomorpha</taxon>
        <taxon>Ascaridoidea</taxon>
        <taxon>Ascarididae</taxon>
        <taxon>Ascaris</taxon>
    </lineage>
</organism>
<keyword evidence="1" id="KW-1185">Reference proteome</keyword>